<feature type="non-terminal residue" evidence="2">
    <location>
        <position position="1"/>
    </location>
</feature>
<gene>
    <name evidence="2" type="ORF">PMAYCL1PPCAC_32665</name>
</gene>
<keyword evidence="3" id="KW-1185">Reference proteome</keyword>
<feature type="compositionally biased region" description="Basic residues" evidence="1">
    <location>
        <begin position="117"/>
        <end position="126"/>
    </location>
</feature>
<accession>A0AAN5DHR8</accession>
<proteinExistence type="predicted"/>
<evidence type="ECO:0000313" key="2">
    <source>
        <dbReference type="EMBL" id="GMR62470.1"/>
    </source>
</evidence>
<dbReference type="EMBL" id="BTRK01000006">
    <property type="protein sequence ID" value="GMR62470.1"/>
    <property type="molecule type" value="Genomic_DNA"/>
</dbReference>
<feature type="compositionally biased region" description="Low complexity" evidence="1">
    <location>
        <begin position="100"/>
        <end position="115"/>
    </location>
</feature>
<evidence type="ECO:0000313" key="3">
    <source>
        <dbReference type="Proteomes" id="UP001328107"/>
    </source>
</evidence>
<evidence type="ECO:0008006" key="4">
    <source>
        <dbReference type="Google" id="ProtNLM"/>
    </source>
</evidence>
<protein>
    <recommendedName>
        <fullName evidence="4">C2H2-type domain-containing protein</fullName>
    </recommendedName>
</protein>
<evidence type="ECO:0000256" key="1">
    <source>
        <dbReference type="SAM" id="MobiDB-lite"/>
    </source>
</evidence>
<feature type="non-terminal residue" evidence="2">
    <location>
        <position position="126"/>
    </location>
</feature>
<feature type="region of interest" description="Disordered" evidence="1">
    <location>
        <begin position="100"/>
        <end position="126"/>
    </location>
</feature>
<reference evidence="3" key="1">
    <citation type="submission" date="2022-10" db="EMBL/GenBank/DDBJ databases">
        <title>Genome assembly of Pristionchus species.</title>
        <authorList>
            <person name="Yoshida K."/>
            <person name="Sommer R.J."/>
        </authorList>
    </citation>
    <scope>NUCLEOTIDE SEQUENCE [LARGE SCALE GENOMIC DNA]</scope>
    <source>
        <strain evidence="3">RS5460</strain>
    </source>
</reference>
<dbReference type="AlphaFoldDB" id="A0AAN5DHR8"/>
<sequence length="126" mass="14110">ATDRWRFIAIRDCSAVSLFDLSSMRSMDAPASEILKCPFCELPLTTVDDADRHIRTAHRHEIHLPFGCSECGRRFMEIGQADDAFREEFFLPPYHHASCPSAAASAGASTPPDTARPTHRHTQKKI</sequence>
<organism evidence="2 3">
    <name type="scientific">Pristionchus mayeri</name>
    <dbReference type="NCBI Taxonomy" id="1317129"/>
    <lineage>
        <taxon>Eukaryota</taxon>
        <taxon>Metazoa</taxon>
        <taxon>Ecdysozoa</taxon>
        <taxon>Nematoda</taxon>
        <taxon>Chromadorea</taxon>
        <taxon>Rhabditida</taxon>
        <taxon>Rhabditina</taxon>
        <taxon>Diplogasteromorpha</taxon>
        <taxon>Diplogasteroidea</taxon>
        <taxon>Neodiplogasteridae</taxon>
        <taxon>Pristionchus</taxon>
    </lineage>
</organism>
<name>A0AAN5DHR8_9BILA</name>
<dbReference type="Gene3D" id="3.30.160.60">
    <property type="entry name" value="Classic Zinc Finger"/>
    <property type="match status" value="1"/>
</dbReference>
<dbReference type="Proteomes" id="UP001328107">
    <property type="component" value="Unassembled WGS sequence"/>
</dbReference>
<comment type="caution">
    <text evidence="2">The sequence shown here is derived from an EMBL/GenBank/DDBJ whole genome shotgun (WGS) entry which is preliminary data.</text>
</comment>